<evidence type="ECO:0000256" key="10">
    <source>
        <dbReference type="ARBA" id="ARBA00048679"/>
    </source>
</evidence>
<evidence type="ECO:0000256" key="4">
    <source>
        <dbReference type="ARBA" id="ARBA00022553"/>
    </source>
</evidence>
<dbReference type="PANTHER" id="PTHR44329:SF128">
    <property type="entry name" value="SERINE_THREONINE-PROTEIN KINASE STY46"/>
    <property type="match status" value="1"/>
</dbReference>
<evidence type="ECO:0000259" key="13">
    <source>
        <dbReference type="PROSITE" id="PS51671"/>
    </source>
</evidence>
<dbReference type="PROSITE" id="PS51671">
    <property type="entry name" value="ACT"/>
    <property type="match status" value="1"/>
</dbReference>
<dbReference type="InterPro" id="IPR002912">
    <property type="entry name" value="ACT_dom"/>
</dbReference>
<dbReference type="FunFam" id="1.10.510.10:FF:000316">
    <property type="entry name" value="serine/threonine-protein kinase HT1"/>
    <property type="match status" value="1"/>
</dbReference>
<dbReference type="PROSITE" id="PS00108">
    <property type="entry name" value="PROTEIN_KINASE_ST"/>
    <property type="match status" value="1"/>
</dbReference>
<dbReference type="PROSITE" id="PS50011">
    <property type="entry name" value="PROTEIN_KINASE_DOM"/>
    <property type="match status" value="1"/>
</dbReference>
<protein>
    <recommendedName>
        <fullName evidence="2">non-specific serine/threonine protein kinase</fullName>
        <ecNumber evidence="2">2.7.11.1</ecNumber>
    </recommendedName>
</protein>
<dbReference type="SMART" id="SM00220">
    <property type="entry name" value="S_TKc"/>
    <property type="match status" value="1"/>
</dbReference>
<dbReference type="FunFam" id="3.30.200.20:FF:000060">
    <property type="entry name" value="Serine/threonine-protein kinase isoform 1"/>
    <property type="match status" value="1"/>
</dbReference>
<evidence type="ECO:0000313" key="15">
    <source>
        <dbReference type="Proteomes" id="UP000636709"/>
    </source>
</evidence>
<dbReference type="GO" id="GO:0005524">
    <property type="term" value="F:ATP binding"/>
    <property type="evidence" value="ECO:0007669"/>
    <property type="project" value="UniProtKB-KW"/>
</dbReference>
<dbReference type="Gene3D" id="1.10.510.10">
    <property type="entry name" value="Transferase(Phosphotransferase) domain 1"/>
    <property type="match status" value="1"/>
</dbReference>
<feature type="region of interest" description="Disordered" evidence="11">
    <location>
        <begin position="1"/>
        <end position="29"/>
    </location>
</feature>
<dbReference type="Pfam" id="PF07714">
    <property type="entry name" value="PK_Tyr_Ser-Thr"/>
    <property type="match status" value="1"/>
</dbReference>
<organism evidence="14 15">
    <name type="scientific">Digitaria exilis</name>
    <dbReference type="NCBI Taxonomy" id="1010633"/>
    <lineage>
        <taxon>Eukaryota</taxon>
        <taxon>Viridiplantae</taxon>
        <taxon>Streptophyta</taxon>
        <taxon>Embryophyta</taxon>
        <taxon>Tracheophyta</taxon>
        <taxon>Spermatophyta</taxon>
        <taxon>Magnoliopsida</taxon>
        <taxon>Liliopsida</taxon>
        <taxon>Poales</taxon>
        <taxon>Poaceae</taxon>
        <taxon>PACMAD clade</taxon>
        <taxon>Panicoideae</taxon>
        <taxon>Panicodae</taxon>
        <taxon>Paniceae</taxon>
        <taxon>Anthephorinae</taxon>
        <taxon>Digitaria</taxon>
    </lineage>
</organism>
<dbReference type="InterPro" id="IPR000719">
    <property type="entry name" value="Prot_kinase_dom"/>
</dbReference>
<evidence type="ECO:0000256" key="1">
    <source>
        <dbReference type="ARBA" id="ARBA00010507"/>
    </source>
</evidence>
<dbReference type="OrthoDB" id="4062651at2759"/>
<dbReference type="InterPro" id="IPR011009">
    <property type="entry name" value="Kinase-like_dom_sf"/>
</dbReference>
<keyword evidence="8" id="KW-0067">ATP-binding</keyword>
<evidence type="ECO:0000256" key="11">
    <source>
        <dbReference type="SAM" id="MobiDB-lite"/>
    </source>
</evidence>
<dbReference type="CDD" id="cd04928">
    <property type="entry name" value="ACT_TyrKc"/>
    <property type="match status" value="1"/>
</dbReference>
<name>A0A835EN51_9POAL</name>
<dbReference type="GO" id="GO:0004674">
    <property type="term" value="F:protein serine/threonine kinase activity"/>
    <property type="evidence" value="ECO:0007669"/>
    <property type="project" value="UniProtKB-KW"/>
</dbReference>
<evidence type="ECO:0000256" key="7">
    <source>
        <dbReference type="ARBA" id="ARBA00022777"/>
    </source>
</evidence>
<dbReference type="InterPro" id="IPR045865">
    <property type="entry name" value="ACT-like_dom_sf"/>
</dbReference>
<keyword evidence="4" id="KW-0597">Phosphoprotein</keyword>
<feature type="domain" description="Protein kinase" evidence="12">
    <location>
        <begin position="315"/>
        <end position="567"/>
    </location>
</feature>
<dbReference type="InterPro" id="IPR008271">
    <property type="entry name" value="Ser/Thr_kinase_AS"/>
</dbReference>
<accession>A0A835EN51</accession>
<keyword evidence="5" id="KW-0808">Transferase</keyword>
<keyword evidence="3" id="KW-0723">Serine/threonine-protein kinase</keyword>
<keyword evidence="7" id="KW-0418">Kinase</keyword>
<evidence type="ECO:0000256" key="9">
    <source>
        <dbReference type="ARBA" id="ARBA00047899"/>
    </source>
</evidence>
<evidence type="ECO:0000256" key="2">
    <source>
        <dbReference type="ARBA" id="ARBA00012513"/>
    </source>
</evidence>
<sequence>MGVEEAAESCGSHAAAAAAASGGGAVVPATSSSSAAAAAQARKQQQQQRHKLEVYTEVLRRLHDAGLSEARAPGFDDELWNHFNRLPARYAMDVNVERAEDVLTHKRLLEQARDPAQRPAFAVRAVQVSPILDGNQTDADSNTAGEEVASRLLNRQQSIHPPAFGSSTNLEALALEASKSQGQDHDSTSDNGRSLYRPMHEVTFSTIDKPKLLSELTSLLGELGLNIQEAHAFSTNDGYSLDVFVVVGWHDEETEDLVEAVQKEIGRIEETQAWSSSHSWSTPVENMQIAEDSAADRVEIPTDGASEWEIDVKLLKFGNKVASGSYGDLYRGTYCSQDVAIKVLKPERINADMQREFAQEVYIMRKVRHKNVVQFIGACTKPPNLCIVTEYMSGGSVYDYLHKHKGVFKLPALVGVAMDVSKGMSYLHQNNIIHRDLKTANLLMDENGTVKVADFGVARVKAQSGVMTAETGTYRWMAPEVIEHKPYDHKADVFSFGILLWELLTGKIPYEYLTPLQAAVGVVQKGLRPTIPKHAHAKLSELLQKCWQQDPAERPDFSEILETLQRIAEEVGDEHEGKHKDKILGGLFSALRGRGH</sequence>
<dbReference type="SUPFAM" id="SSF55021">
    <property type="entry name" value="ACT-like"/>
    <property type="match status" value="1"/>
</dbReference>
<keyword evidence="6" id="KW-0547">Nucleotide-binding</keyword>
<dbReference type="InterPro" id="IPR051681">
    <property type="entry name" value="Ser/Thr_Kinases-Pseudokinases"/>
</dbReference>
<evidence type="ECO:0000256" key="3">
    <source>
        <dbReference type="ARBA" id="ARBA00022527"/>
    </source>
</evidence>
<dbReference type="PANTHER" id="PTHR44329">
    <property type="entry name" value="SERINE/THREONINE-PROTEIN KINASE TNNI3K-RELATED"/>
    <property type="match status" value="1"/>
</dbReference>
<feature type="compositionally biased region" description="Low complexity" evidence="11">
    <location>
        <begin position="8"/>
        <end position="29"/>
    </location>
</feature>
<dbReference type="AlphaFoldDB" id="A0A835EN51"/>
<feature type="domain" description="ACT" evidence="13">
    <location>
        <begin position="201"/>
        <end position="277"/>
    </location>
</feature>
<comment type="similarity">
    <text evidence="1">Belongs to the protein kinase superfamily. TKL Ser/Thr protein kinase family. RAF subfamily.</text>
</comment>
<dbReference type="CDD" id="cd13999">
    <property type="entry name" value="STKc_MAP3K-like"/>
    <property type="match status" value="1"/>
</dbReference>
<dbReference type="PRINTS" id="PR00109">
    <property type="entry name" value="TYRKINASE"/>
</dbReference>
<dbReference type="InterPro" id="IPR001245">
    <property type="entry name" value="Ser-Thr/Tyr_kinase_cat_dom"/>
</dbReference>
<evidence type="ECO:0000313" key="14">
    <source>
        <dbReference type="EMBL" id="KAF8701056.1"/>
    </source>
</evidence>
<evidence type="ECO:0000256" key="5">
    <source>
        <dbReference type="ARBA" id="ARBA00022679"/>
    </source>
</evidence>
<dbReference type="SUPFAM" id="SSF56112">
    <property type="entry name" value="Protein kinase-like (PK-like)"/>
    <property type="match status" value="1"/>
</dbReference>
<reference evidence="14" key="1">
    <citation type="submission" date="2020-07" db="EMBL/GenBank/DDBJ databases">
        <title>Genome sequence and genetic diversity analysis of an under-domesticated orphan crop, white fonio (Digitaria exilis).</title>
        <authorList>
            <person name="Bennetzen J.L."/>
            <person name="Chen S."/>
            <person name="Ma X."/>
            <person name="Wang X."/>
            <person name="Yssel A.E.J."/>
            <person name="Chaluvadi S.R."/>
            <person name="Johnson M."/>
            <person name="Gangashetty P."/>
            <person name="Hamidou F."/>
            <person name="Sanogo M.D."/>
            <person name="Zwaenepoel A."/>
            <person name="Wallace J."/>
            <person name="Van De Peer Y."/>
            <person name="Van Deynze A."/>
        </authorList>
    </citation>
    <scope>NUCLEOTIDE SEQUENCE</scope>
    <source>
        <tissue evidence="14">Leaves</tissue>
    </source>
</reference>
<dbReference type="EC" id="2.7.11.1" evidence="2"/>
<comment type="catalytic activity">
    <reaction evidence="10">
        <text>L-seryl-[protein] + ATP = O-phospho-L-seryl-[protein] + ADP + H(+)</text>
        <dbReference type="Rhea" id="RHEA:17989"/>
        <dbReference type="Rhea" id="RHEA-COMP:9863"/>
        <dbReference type="Rhea" id="RHEA-COMP:11604"/>
        <dbReference type="ChEBI" id="CHEBI:15378"/>
        <dbReference type="ChEBI" id="CHEBI:29999"/>
        <dbReference type="ChEBI" id="CHEBI:30616"/>
        <dbReference type="ChEBI" id="CHEBI:83421"/>
        <dbReference type="ChEBI" id="CHEBI:456216"/>
        <dbReference type="EC" id="2.7.11.1"/>
    </reaction>
</comment>
<dbReference type="Proteomes" id="UP000636709">
    <property type="component" value="Unassembled WGS sequence"/>
</dbReference>
<proteinExistence type="inferred from homology"/>
<gene>
    <name evidence="14" type="ORF">HU200_033951</name>
</gene>
<dbReference type="Gene3D" id="3.30.200.20">
    <property type="entry name" value="Phosphorylase Kinase, domain 1"/>
    <property type="match status" value="1"/>
</dbReference>
<keyword evidence="15" id="KW-1185">Reference proteome</keyword>
<comment type="catalytic activity">
    <reaction evidence="9">
        <text>L-threonyl-[protein] + ATP = O-phospho-L-threonyl-[protein] + ADP + H(+)</text>
        <dbReference type="Rhea" id="RHEA:46608"/>
        <dbReference type="Rhea" id="RHEA-COMP:11060"/>
        <dbReference type="Rhea" id="RHEA-COMP:11605"/>
        <dbReference type="ChEBI" id="CHEBI:15378"/>
        <dbReference type="ChEBI" id="CHEBI:30013"/>
        <dbReference type="ChEBI" id="CHEBI:30616"/>
        <dbReference type="ChEBI" id="CHEBI:61977"/>
        <dbReference type="ChEBI" id="CHEBI:456216"/>
        <dbReference type="EC" id="2.7.11.1"/>
    </reaction>
</comment>
<evidence type="ECO:0000259" key="12">
    <source>
        <dbReference type="PROSITE" id="PS50011"/>
    </source>
</evidence>
<evidence type="ECO:0000256" key="8">
    <source>
        <dbReference type="ARBA" id="ARBA00022840"/>
    </source>
</evidence>
<dbReference type="EMBL" id="JACEFO010001823">
    <property type="protein sequence ID" value="KAF8701056.1"/>
    <property type="molecule type" value="Genomic_DNA"/>
</dbReference>
<evidence type="ECO:0000256" key="6">
    <source>
        <dbReference type="ARBA" id="ARBA00022741"/>
    </source>
</evidence>
<dbReference type="Pfam" id="PF01842">
    <property type="entry name" value="ACT"/>
    <property type="match status" value="1"/>
</dbReference>
<comment type="caution">
    <text evidence="14">The sequence shown here is derived from an EMBL/GenBank/DDBJ whole genome shotgun (WGS) entry which is preliminary data.</text>
</comment>